<keyword evidence="2" id="KW-1185">Reference proteome</keyword>
<dbReference type="SUPFAM" id="SSF52047">
    <property type="entry name" value="RNI-like"/>
    <property type="match status" value="1"/>
</dbReference>
<gene>
    <name evidence="1" type="ORF">DC041_0005012</name>
</gene>
<evidence type="ECO:0000313" key="1">
    <source>
        <dbReference type="EMBL" id="RTG87197.1"/>
    </source>
</evidence>
<comment type="caution">
    <text evidence="1">The sequence shown here is derived from an EMBL/GenBank/DDBJ whole genome shotgun (WGS) entry which is preliminary data.</text>
</comment>
<reference evidence="1 2" key="1">
    <citation type="journal article" date="2019" name="PLoS Pathog.">
        <title>Genome sequence of the bovine parasite Schistosoma bovis Tanzania.</title>
        <authorList>
            <person name="Oey H."/>
            <person name="Zakrzewski M."/>
            <person name="Gobert G."/>
            <person name="Gravermann K."/>
            <person name="Stoye J."/>
            <person name="Jones M."/>
            <person name="Mcmanus D."/>
            <person name="Krause L."/>
        </authorList>
    </citation>
    <scope>NUCLEOTIDE SEQUENCE [LARGE SCALE GENOMIC DNA]</scope>
    <source>
        <strain evidence="1 2">TAN1997</strain>
    </source>
</reference>
<evidence type="ECO:0000313" key="2">
    <source>
        <dbReference type="Proteomes" id="UP000290809"/>
    </source>
</evidence>
<dbReference type="Proteomes" id="UP000290809">
    <property type="component" value="Unassembled WGS sequence"/>
</dbReference>
<sequence>MDKNNNIDSEIHEAKSVAQNEFLYGWIEDNNLLLTEEDIRAVFLEGYEDIEGLSLQETSTTPFASSWMDAKLSKTRARSRLWPPSKSTTTVSNFTTNDLNTSNDVDFKLDEYHETDLESGERNTTITWLDLSYNVLEVSSLSFLSKVLKENTFIQTLVSNFSNILN</sequence>
<dbReference type="AlphaFoldDB" id="A0A430QHP5"/>
<name>A0A430QHP5_SCHBO</name>
<organism evidence="1 2">
    <name type="scientific">Schistosoma bovis</name>
    <name type="common">Blood fluke</name>
    <dbReference type="NCBI Taxonomy" id="6184"/>
    <lineage>
        <taxon>Eukaryota</taxon>
        <taxon>Metazoa</taxon>
        <taxon>Spiralia</taxon>
        <taxon>Lophotrochozoa</taxon>
        <taxon>Platyhelminthes</taxon>
        <taxon>Trematoda</taxon>
        <taxon>Digenea</taxon>
        <taxon>Strigeidida</taxon>
        <taxon>Schistosomatoidea</taxon>
        <taxon>Schistosomatidae</taxon>
        <taxon>Schistosoma</taxon>
    </lineage>
</organism>
<protein>
    <submittedName>
        <fullName evidence="1">Uncharacterized protein</fullName>
    </submittedName>
</protein>
<proteinExistence type="predicted"/>
<accession>A0A430QHP5</accession>
<dbReference type="EMBL" id="QMKO01001708">
    <property type="protein sequence ID" value="RTG87197.1"/>
    <property type="molecule type" value="Genomic_DNA"/>
</dbReference>